<dbReference type="AlphaFoldDB" id="A0A9D1XQY1"/>
<dbReference type="Pfam" id="PF14559">
    <property type="entry name" value="TPR_19"/>
    <property type="match status" value="1"/>
</dbReference>
<dbReference type="InterPro" id="IPR011990">
    <property type="entry name" value="TPR-like_helical_dom_sf"/>
</dbReference>
<dbReference type="EMBL" id="DXET01000228">
    <property type="protein sequence ID" value="HIX82370.1"/>
    <property type="molecule type" value="Genomic_DNA"/>
</dbReference>
<dbReference type="SUPFAM" id="SSF48452">
    <property type="entry name" value="TPR-like"/>
    <property type="match status" value="1"/>
</dbReference>
<dbReference type="Proteomes" id="UP000886724">
    <property type="component" value="Unassembled WGS sequence"/>
</dbReference>
<protein>
    <submittedName>
        <fullName evidence="1">Tetratricopeptide repeat protein</fullName>
    </submittedName>
</protein>
<evidence type="ECO:0000313" key="1">
    <source>
        <dbReference type="EMBL" id="HIX82370.1"/>
    </source>
</evidence>
<sequence>MVIIQYPIRLGLNYYYYQKTIKEAQDYEIELEYEKAEQAYLEAIEKNPQSSDAYLGLTDLYLKQYKTDEASTIINQAKKQVGDEKDLLDKENEVFDSINDINKLKDIYDAFKSDDSNSVYDTIRTFSFCSDYFKDDIELNKHLVYIPDGGETGIGLGIYFLDDYYDNLEKEDNIEPFDTYHYLFFYYGKFDNGKRTGSFEVANILGPMSDFSIEFNYYTVDLVNDAVNGEAVCQTIKKSNLIEYRNTETIIGNYYYDGGKLNGTFTYDIYQGENYYCTIEGSATYGRINRIVNELTSDEPDKYVIALGFVDDENYYYRYYDNESGYSDSNPPKEILP</sequence>
<proteinExistence type="predicted"/>
<evidence type="ECO:0000313" key="2">
    <source>
        <dbReference type="Proteomes" id="UP000886724"/>
    </source>
</evidence>
<reference evidence="1" key="2">
    <citation type="submission" date="2021-04" db="EMBL/GenBank/DDBJ databases">
        <authorList>
            <person name="Gilroy R."/>
        </authorList>
    </citation>
    <scope>NUCLEOTIDE SEQUENCE</scope>
    <source>
        <strain evidence="1">ChiGjej1B1-14440</strain>
    </source>
</reference>
<reference evidence="1" key="1">
    <citation type="journal article" date="2021" name="PeerJ">
        <title>Extensive microbial diversity within the chicken gut microbiome revealed by metagenomics and culture.</title>
        <authorList>
            <person name="Gilroy R."/>
            <person name="Ravi A."/>
            <person name="Getino M."/>
            <person name="Pursley I."/>
            <person name="Horton D.L."/>
            <person name="Alikhan N.F."/>
            <person name="Baker D."/>
            <person name="Gharbi K."/>
            <person name="Hall N."/>
            <person name="Watson M."/>
            <person name="Adriaenssens E.M."/>
            <person name="Foster-Nyarko E."/>
            <person name="Jarju S."/>
            <person name="Secka A."/>
            <person name="Antonio M."/>
            <person name="Oren A."/>
            <person name="Chaudhuri R.R."/>
            <person name="La Ragione R."/>
            <person name="Hildebrand F."/>
            <person name="Pallen M.J."/>
        </authorList>
    </citation>
    <scope>NUCLEOTIDE SEQUENCE</scope>
    <source>
        <strain evidence="1">ChiGjej1B1-14440</strain>
    </source>
</reference>
<gene>
    <name evidence="1" type="ORF">H9980_10445</name>
</gene>
<dbReference type="Gene3D" id="1.25.40.10">
    <property type="entry name" value="Tetratricopeptide repeat domain"/>
    <property type="match status" value="1"/>
</dbReference>
<organism evidence="1 2">
    <name type="scientific">Candidatus Erysipelatoclostridium merdavium</name>
    <dbReference type="NCBI Taxonomy" id="2838566"/>
    <lineage>
        <taxon>Bacteria</taxon>
        <taxon>Bacillati</taxon>
        <taxon>Bacillota</taxon>
        <taxon>Erysipelotrichia</taxon>
        <taxon>Erysipelotrichales</taxon>
        <taxon>Erysipelotrichales incertae sedis</taxon>
    </lineage>
</organism>
<accession>A0A9D1XQY1</accession>
<name>A0A9D1XQY1_9FIRM</name>
<comment type="caution">
    <text evidence="1">The sequence shown here is derived from an EMBL/GenBank/DDBJ whole genome shotgun (WGS) entry which is preliminary data.</text>
</comment>